<keyword evidence="2" id="KW-0808">Transferase</keyword>
<organism evidence="2">
    <name type="scientific">Tanacetum cinerariifolium</name>
    <name type="common">Dalmatian daisy</name>
    <name type="synonym">Chrysanthemum cinerariifolium</name>
    <dbReference type="NCBI Taxonomy" id="118510"/>
    <lineage>
        <taxon>Eukaryota</taxon>
        <taxon>Viridiplantae</taxon>
        <taxon>Streptophyta</taxon>
        <taxon>Embryophyta</taxon>
        <taxon>Tracheophyta</taxon>
        <taxon>Spermatophyta</taxon>
        <taxon>Magnoliopsida</taxon>
        <taxon>eudicotyledons</taxon>
        <taxon>Gunneridae</taxon>
        <taxon>Pentapetalae</taxon>
        <taxon>asterids</taxon>
        <taxon>campanulids</taxon>
        <taxon>Asterales</taxon>
        <taxon>Asteraceae</taxon>
        <taxon>Asteroideae</taxon>
        <taxon>Anthemideae</taxon>
        <taxon>Anthemidinae</taxon>
        <taxon>Tanacetum</taxon>
    </lineage>
</organism>
<name>A0A699KMW5_TANCI</name>
<feature type="non-terminal residue" evidence="2">
    <location>
        <position position="1"/>
    </location>
</feature>
<dbReference type="AlphaFoldDB" id="A0A699KMW5"/>
<comment type="caution">
    <text evidence="2">The sequence shown here is derived from an EMBL/GenBank/DDBJ whole genome shotgun (WGS) entry which is preliminary data.</text>
</comment>
<evidence type="ECO:0000313" key="2">
    <source>
        <dbReference type="EMBL" id="GFA98708.1"/>
    </source>
</evidence>
<dbReference type="GO" id="GO:0016740">
    <property type="term" value="F:transferase activity"/>
    <property type="evidence" value="ECO:0007669"/>
    <property type="project" value="UniProtKB-KW"/>
</dbReference>
<gene>
    <name evidence="2" type="ORF">Tci_670680</name>
</gene>
<protein>
    <submittedName>
        <fullName evidence="2">UDP-glucuronosyl/UDP-glucosyltransferase</fullName>
    </submittedName>
</protein>
<evidence type="ECO:0000256" key="1">
    <source>
        <dbReference type="SAM" id="MobiDB-lite"/>
    </source>
</evidence>
<dbReference type="EMBL" id="BKCJ010527999">
    <property type="protein sequence ID" value="GFA98708.1"/>
    <property type="molecule type" value="Genomic_DNA"/>
</dbReference>
<sequence>EESCDTLNWLTYEESYPVHSTTSREAHVQSSPISSATEDISPNLISEPLDINLLLNMATKQEGEQDDSEGDEKRACSSSECGELFLYQFPTRMEQENTAEIGTRSKVDEGCVDSIPIKIKETYGITMESCMAEKVISPGHFSASTKTHGRNISHFPAQAHKAEILKFESRVWIPCTQMDEPVVHATNEHQMSPFYIGEKKMSPSNIGEK</sequence>
<feature type="region of interest" description="Disordered" evidence="1">
    <location>
        <begin position="21"/>
        <end position="40"/>
    </location>
</feature>
<proteinExistence type="predicted"/>
<reference evidence="2" key="1">
    <citation type="journal article" date="2019" name="Sci. Rep.">
        <title>Draft genome of Tanacetum cinerariifolium, the natural source of mosquito coil.</title>
        <authorList>
            <person name="Yamashiro T."/>
            <person name="Shiraishi A."/>
            <person name="Satake H."/>
            <person name="Nakayama K."/>
        </authorList>
    </citation>
    <scope>NUCLEOTIDE SEQUENCE</scope>
</reference>
<accession>A0A699KMW5</accession>
<feature type="compositionally biased region" description="Polar residues" evidence="1">
    <location>
        <begin position="28"/>
        <end position="40"/>
    </location>
</feature>